<accession>H3GKW9</accession>
<evidence type="ECO:0000313" key="3">
    <source>
        <dbReference type="Proteomes" id="UP000005238"/>
    </source>
</evidence>
<dbReference type="eggNOG" id="ENOG502RYUH">
    <property type="taxonomic scope" value="Eukaryota"/>
</dbReference>
<evidence type="ECO:0008006" key="4">
    <source>
        <dbReference type="Google" id="ProtNLM"/>
    </source>
</evidence>
<feature type="region of interest" description="Disordered" evidence="1">
    <location>
        <begin position="292"/>
        <end position="326"/>
    </location>
</feature>
<feature type="region of interest" description="Disordered" evidence="1">
    <location>
        <begin position="1"/>
        <end position="50"/>
    </location>
</feature>
<dbReference type="VEuPathDB" id="FungiDB:KRP22_8201"/>
<keyword evidence="3" id="KW-1185">Reference proteome</keyword>
<dbReference type="EnsemblProtists" id="Phyra76966">
    <property type="protein sequence ID" value="Phyra76966"/>
    <property type="gene ID" value="Phyra76966"/>
</dbReference>
<dbReference type="InParanoid" id="H3GKW9"/>
<evidence type="ECO:0000313" key="2">
    <source>
        <dbReference type="EnsemblProtists" id="Phyra76966"/>
    </source>
</evidence>
<proteinExistence type="predicted"/>
<dbReference type="AlphaFoldDB" id="H3GKW9"/>
<dbReference type="VEuPathDB" id="FungiDB:KRP23_1958"/>
<protein>
    <recommendedName>
        <fullName evidence="4">F-box domain-containing protein</fullName>
    </recommendedName>
</protein>
<dbReference type="InterPro" id="IPR036047">
    <property type="entry name" value="F-box-like_dom_sf"/>
</dbReference>
<organism evidence="2 3">
    <name type="scientific">Phytophthora ramorum</name>
    <name type="common">Sudden oak death agent</name>
    <dbReference type="NCBI Taxonomy" id="164328"/>
    <lineage>
        <taxon>Eukaryota</taxon>
        <taxon>Sar</taxon>
        <taxon>Stramenopiles</taxon>
        <taxon>Oomycota</taxon>
        <taxon>Peronosporomycetes</taxon>
        <taxon>Peronosporales</taxon>
        <taxon>Peronosporaceae</taxon>
        <taxon>Phytophthora</taxon>
    </lineage>
</organism>
<dbReference type="Proteomes" id="UP000005238">
    <property type="component" value="Unassembled WGS sequence"/>
</dbReference>
<dbReference type="EMBL" id="DS566018">
    <property type="status" value="NOT_ANNOTATED_CDS"/>
    <property type="molecule type" value="Genomic_DNA"/>
</dbReference>
<sequence length="477" mass="53049">MADVGGASRRSSRRGSQRAQTSQHSATRKSKSKTTTSRNRRQSTPRTRNVIKAQSCVSSLPTDLWTLLLPFLTWRGTDTMLCVCSEWRNVVNEAKKLHPEWHSTVLGPSANGSESLELLRANHLKWADTRFAPDLALLSAASGDSTPWQSGGYWEEAIAAIEEEKLLPSKCRIVGVFTMNAVLGESEEVEERDTSSSAVTLSISLAHLPGTKVEMAEFDRKDLRRYHRGAELENPFEEVEVGDTPSFWLFGVNDQSASQLVPAIQEWHPGAAVVGAVSPLVDRCVPLATYRGGDAAPVGRQERQRRKNKQHLPQPPSRRRPRPRGQVAFPSTMLLRLHGKIGLKTFSSSGYHPVTPVIRCERASVAVEITQVVTYDLVSMPNHEASAEAPQYRIMDLLEPVERLAIEQEGRGLNIFSCRESAPLEHLVERCGTSQLKLPAPTSALIDRLEFVFWLQGGLMARTEFSLRISRRGHLTH</sequence>
<name>H3GKW9_PHYRM</name>
<dbReference type="OMA" id="VQTHTTC"/>
<evidence type="ECO:0000256" key="1">
    <source>
        <dbReference type="SAM" id="MobiDB-lite"/>
    </source>
</evidence>
<feature type="compositionally biased region" description="Basic residues" evidence="1">
    <location>
        <begin position="26"/>
        <end position="43"/>
    </location>
</feature>
<dbReference type="SUPFAM" id="SSF81383">
    <property type="entry name" value="F-box domain"/>
    <property type="match status" value="1"/>
</dbReference>
<reference evidence="2" key="2">
    <citation type="submission" date="2015-06" db="UniProtKB">
        <authorList>
            <consortium name="EnsemblProtists"/>
        </authorList>
    </citation>
    <scope>IDENTIFICATION</scope>
    <source>
        <strain evidence="2">Pr102</strain>
    </source>
</reference>
<dbReference type="HOGENOM" id="CLU_034336_1_0_1"/>
<reference evidence="3" key="1">
    <citation type="journal article" date="2006" name="Science">
        <title>Phytophthora genome sequences uncover evolutionary origins and mechanisms of pathogenesis.</title>
        <authorList>
            <person name="Tyler B.M."/>
            <person name="Tripathy S."/>
            <person name="Zhang X."/>
            <person name="Dehal P."/>
            <person name="Jiang R.H."/>
            <person name="Aerts A."/>
            <person name="Arredondo F.D."/>
            <person name="Baxter L."/>
            <person name="Bensasson D."/>
            <person name="Beynon J.L."/>
            <person name="Chapman J."/>
            <person name="Damasceno C.M."/>
            <person name="Dorrance A.E."/>
            <person name="Dou D."/>
            <person name="Dickerman A.W."/>
            <person name="Dubchak I.L."/>
            <person name="Garbelotto M."/>
            <person name="Gijzen M."/>
            <person name="Gordon S.G."/>
            <person name="Govers F."/>
            <person name="Grunwald N.J."/>
            <person name="Huang W."/>
            <person name="Ivors K.L."/>
            <person name="Jones R.W."/>
            <person name="Kamoun S."/>
            <person name="Krampis K."/>
            <person name="Lamour K.H."/>
            <person name="Lee M.K."/>
            <person name="McDonald W.H."/>
            <person name="Medina M."/>
            <person name="Meijer H.J."/>
            <person name="Nordberg E.K."/>
            <person name="Maclean D.J."/>
            <person name="Ospina-Giraldo M.D."/>
            <person name="Morris P.F."/>
            <person name="Phuntumart V."/>
            <person name="Putnam N.H."/>
            <person name="Rash S."/>
            <person name="Rose J.K."/>
            <person name="Sakihama Y."/>
            <person name="Salamov A.A."/>
            <person name="Savidor A."/>
            <person name="Scheuring C.F."/>
            <person name="Smith B.M."/>
            <person name="Sobral B.W."/>
            <person name="Terry A."/>
            <person name="Torto-Alalibo T.A."/>
            <person name="Win J."/>
            <person name="Xu Z."/>
            <person name="Zhang H."/>
            <person name="Grigoriev I.V."/>
            <person name="Rokhsar D.S."/>
            <person name="Boore J.L."/>
        </authorList>
    </citation>
    <scope>NUCLEOTIDE SEQUENCE [LARGE SCALE GENOMIC DNA]</scope>
    <source>
        <strain evidence="3">Pr102</strain>
    </source>
</reference>